<feature type="transmembrane region" description="Helical" evidence="2">
    <location>
        <begin position="426"/>
        <end position="450"/>
    </location>
</feature>
<dbReference type="GO" id="GO:0016791">
    <property type="term" value="F:phosphatase activity"/>
    <property type="evidence" value="ECO:0007669"/>
    <property type="project" value="TreeGrafter"/>
</dbReference>
<reference evidence="5" key="3">
    <citation type="submission" date="2025-08" db="UniProtKB">
        <authorList>
            <consortium name="RefSeq"/>
        </authorList>
    </citation>
    <scope>IDENTIFICATION</scope>
    <source>
        <strain evidence="5">CBS 342.82</strain>
    </source>
</reference>
<dbReference type="InterPro" id="IPR050645">
    <property type="entry name" value="Histidine_acid_phosphatase"/>
</dbReference>
<evidence type="ECO:0000313" key="5">
    <source>
        <dbReference type="RefSeq" id="XP_033464859.1"/>
    </source>
</evidence>
<sequence length="474" mass="50338">MLPILFTGLVCLASLINAQTTNDETILGVYMFHRHGDRTPKSFPPANLTDLGYAQVHASGQYYRSRYIAYGASYRVNGINSDVVKQNQITVSAPSDVVLMNSAQGFLQGLYPPVGSQLSSNTLRNGSTVVAPMDGYQLIPVSQVATGSGSENSAWLQSASGCQAAIVSSNNYLSSAEYKSLYDGSADFYQSLLPVINSTFTARTSNFLNAYSIYDLINVAQIHNTTNYNNSELITSSIFKQLSSLANAHEWGLAYNSSDDTRAIAGKVLAAQVVQFLNGTLMRTSPSKLAIQFGAYGTFMSFFGLADLPAVSDDFKGIVDYTSSMAFELFTNGSSTGAGDAYVRFIFHNGTASAQSPPSTYPLFGSKADTLRWADFAAGMEKFAVGSTAQWCTACGNYTGTCAAYDPNGEAKNSAAATRGDNGLSAALNGLIGAIVTLAVMFAVTLVLLLSGFRLVNKRSLVAGRETTAGKEAS</sequence>
<keyword evidence="2" id="KW-0812">Transmembrane</keyword>
<dbReference type="PANTHER" id="PTHR11567:SF142">
    <property type="entry name" value="PHOSPHOGLYCERATE MUTASE-LIKE PROTEIN"/>
    <property type="match status" value="1"/>
</dbReference>
<keyword evidence="2" id="KW-0472">Membrane</keyword>
<dbReference type="RefSeq" id="XP_033464859.1">
    <property type="nucleotide sequence ID" value="XM_033603811.1"/>
</dbReference>
<evidence type="ECO:0000256" key="1">
    <source>
        <dbReference type="ARBA" id="ARBA00005375"/>
    </source>
</evidence>
<dbReference type="Pfam" id="PF00328">
    <property type="entry name" value="His_Phos_2"/>
    <property type="match status" value="1"/>
</dbReference>
<proteinExistence type="inferred from homology"/>
<dbReference type="InterPro" id="IPR000560">
    <property type="entry name" value="His_Pase_clade-2"/>
</dbReference>
<dbReference type="AlphaFoldDB" id="A0A6J3MIT6"/>
<evidence type="ECO:0000313" key="4">
    <source>
        <dbReference type="Proteomes" id="UP000504637"/>
    </source>
</evidence>
<reference evidence="5" key="1">
    <citation type="submission" date="2020-01" db="EMBL/GenBank/DDBJ databases">
        <authorList>
            <consortium name="DOE Joint Genome Institute"/>
            <person name="Haridas S."/>
            <person name="Albert R."/>
            <person name="Binder M."/>
            <person name="Bloem J."/>
            <person name="Labutti K."/>
            <person name="Salamov A."/>
            <person name="Andreopoulos B."/>
            <person name="Baker S.E."/>
            <person name="Barry K."/>
            <person name="Bills G."/>
            <person name="Bluhm B.H."/>
            <person name="Cannon C."/>
            <person name="Castanera R."/>
            <person name="Culley D.E."/>
            <person name="Daum C."/>
            <person name="Ezra D."/>
            <person name="Gonzalez J.B."/>
            <person name="Henrissat B."/>
            <person name="Kuo A."/>
            <person name="Liang C."/>
            <person name="Lipzen A."/>
            <person name="Lutzoni F."/>
            <person name="Magnuson J."/>
            <person name="Mondo S."/>
            <person name="Nolan M."/>
            <person name="Ohm R."/>
            <person name="Pangilinan J."/>
            <person name="Park H.-J."/>
            <person name="Ramirez L."/>
            <person name="Alfaro M."/>
            <person name="Sun H."/>
            <person name="Tritt A."/>
            <person name="Yoshinaga Y."/>
            <person name="Zwiers L.-H."/>
            <person name="Turgeon B.G."/>
            <person name="Goodwin S.B."/>
            <person name="Spatafora J.W."/>
            <person name="Crous P.W."/>
            <person name="Grigoriev I.V."/>
        </authorList>
    </citation>
    <scope>NUCLEOTIDE SEQUENCE</scope>
    <source>
        <strain evidence="5">CBS 342.82</strain>
    </source>
</reference>
<accession>A0A6J3MIT6</accession>
<keyword evidence="4" id="KW-1185">Reference proteome</keyword>
<dbReference type="CDD" id="cd07061">
    <property type="entry name" value="HP_HAP_like"/>
    <property type="match status" value="1"/>
</dbReference>
<name>A0A6J3MIT6_9PEZI</name>
<evidence type="ECO:0000256" key="3">
    <source>
        <dbReference type="SAM" id="SignalP"/>
    </source>
</evidence>
<gene>
    <name evidence="5" type="ORF">K489DRAFT_375994</name>
</gene>
<protein>
    <submittedName>
        <fullName evidence="5">Acid phosphatase</fullName>
    </submittedName>
</protein>
<dbReference type="Proteomes" id="UP000504637">
    <property type="component" value="Unplaced"/>
</dbReference>
<dbReference type="GeneID" id="54361611"/>
<feature type="signal peptide" evidence="3">
    <location>
        <begin position="1"/>
        <end position="18"/>
    </location>
</feature>
<feature type="chain" id="PRO_5026670227" evidence="3">
    <location>
        <begin position="19"/>
        <end position="474"/>
    </location>
</feature>
<organism evidence="5">
    <name type="scientific">Dissoconium aciculare CBS 342.82</name>
    <dbReference type="NCBI Taxonomy" id="1314786"/>
    <lineage>
        <taxon>Eukaryota</taxon>
        <taxon>Fungi</taxon>
        <taxon>Dikarya</taxon>
        <taxon>Ascomycota</taxon>
        <taxon>Pezizomycotina</taxon>
        <taxon>Dothideomycetes</taxon>
        <taxon>Dothideomycetidae</taxon>
        <taxon>Mycosphaerellales</taxon>
        <taxon>Dissoconiaceae</taxon>
        <taxon>Dissoconium</taxon>
    </lineage>
</organism>
<dbReference type="SUPFAM" id="SSF53254">
    <property type="entry name" value="Phosphoglycerate mutase-like"/>
    <property type="match status" value="1"/>
</dbReference>
<reference evidence="5" key="2">
    <citation type="submission" date="2020-04" db="EMBL/GenBank/DDBJ databases">
        <authorList>
            <consortium name="NCBI Genome Project"/>
        </authorList>
    </citation>
    <scope>NUCLEOTIDE SEQUENCE</scope>
    <source>
        <strain evidence="5">CBS 342.82</strain>
    </source>
</reference>
<dbReference type="OrthoDB" id="258392at2759"/>
<dbReference type="Gene3D" id="3.40.50.1240">
    <property type="entry name" value="Phosphoglycerate mutase-like"/>
    <property type="match status" value="1"/>
</dbReference>
<dbReference type="InterPro" id="IPR029033">
    <property type="entry name" value="His_PPase_superfam"/>
</dbReference>
<dbReference type="PANTHER" id="PTHR11567">
    <property type="entry name" value="ACID PHOSPHATASE-RELATED"/>
    <property type="match status" value="1"/>
</dbReference>
<keyword evidence="3" id="KW-0732">Signal</keyword>
<comment type="similarity">
    <text evidence="1">Belongs to the histidine acid phosphatase family.</text>
</comment>
<keyword evidence="2" id="KW-1133">Transmembrane helix</keyword>
<evidence type="ECO:0000256" key="2">
    <source>
        <dbReference type="SAM" id="Phobius"/>
    </source>
</evidence>